<evidence type="ECO:0000259" key="2">
    <source>
        <dbReference type="Pfam" id="PF20042"/>
    </source>
</evidence>
<feature type="compositionally biased region" description="Basic and acidic residues" evidence="1">
    <location>
        <begin position="26"/>
        <end position="46"/>
    </location>
</feature>
<feature type="non-terminal residue" evidence="3">
    <location>
        <position position="106"/>
    </location>
</feature>
<feature type="non-terminal residue" evidence="3">
    <location>
        <position position="1"/>
    </location>
</feature>
<reference evidence="3" key="1">
    <citation type="journal article" date="2012" name="PLoS ONE">
        <title>Gene sets for utilization of primary and secondary nutrition supplies in the distal gut of endangered iberian lynx.</title>
        <authorList>
            <person name="Alcaide M."/>
            <person name="Messina E."/>
            <person name="Richter M."/>
            <person name="Bargiela R."/>
            <person name="Peplies J."/>
            <person name="Huws S.A."/>
            <person name="Newbold C.J."/>
            <person name="Golyshin P.N."/>
            <person name="Simon M.A."/>
            <person name="Lopez G."/>
            <person name="Yakimov M.M."/>
            <person name="Ferrer M."/>
        </authorList>
    </citation>
    <scope>NUCLEOTIDE SEQUENCE</scope>
</reference>
<gene>
    <name evidence="3" type="ORF">EVA_21781</name>
</gene>
<organism evidence="3">
    <name type="scientific">gut metagenome</name>
    <dbReference type="NCBI Taxonomy" id="749906"/>
    <lineage>
        <taxon>unclassified sequences</taxon>
        <taxon>metagenomes</taxon>
        <taxon>organismal metagenomes</taxon>
    </lineage>
</organism>
<proteinExistence type="predicted"/>
<name>J9FKI7_9ZZZZ</name>
<evidence type="ECO:0000256" key="1">
    <source>
        <dbReference type="SAM" id="MobiDB-lite"/>
    </source>
</evidence>
<protein>
    <submittedName>
        <fullName evidence="3">Transposase</fullName>
    </submittedName>
</protein>
<dbReference type="InterPro" id="IPR045618">
    <property type="entry name" value="DUF6444"/>
</dbReference>
<feature type="region of interest" description="Disordered" evidence="1">
    <location>
        <begin position="1"/>
        <end position="67"/>
    </location>
</feature>
<comment type="caution">
    <text evidence="3">The sequence shown here is derived from an EMBL/GenBank/DDBJ whole genome shotgun (WGS) entry which is preliminary data.</text>
</comment>
<sequence length="106" mass="12004">DLRKRLSKYEDPQPPKNSSNSSVPPSKERMSNEIKRRTISLREKSGKKPGGQLGHKGNTRLMSEIPDKTENIQSNYCRACSKELSDIEGVEEYREECVGVRIVPEA</sequence>
<feature type="domain" description="DUF6444" evidence="2">
    <location>
        <begin position="2"/>
        <end position="60"/>
    </location>
</feature>
<dbReference type="Pfam" id="PF20042">
    <property type="entry name" value="DUF6444"/>
    <property type="match status" value="1"/>
</dbReference>
<evidence type="ECO:0000313" key="3">
    <source>
        <dbReference type="EMBL" id="EJW90112.1"/>
    </source>
</evidence>
<dbReference type="AlphaFoldDB" id="J9FKI7"/>
<feature type="compositionally biased region" description="Low complexity" evidence="1">
    <location>
        <begin position="16"/>
        <end position="25"/>
    </location>
</feature>
<accession>J9FKI7</accession>
<dbReference type="EMBL" id="AMCI01009044">
    <property type="protein sequence ID" value="EJW90112.1"/>
    <property type="molecule type" value="Genomic_DNA"/>
</dbReference>